<dbReference type="GO" id="GO:0005615">
    <property type="term" value="C:extracellular space"/>
    <property type="evidence" value="ECO:0007669"/>
    <property type="project" value="TreeGrafter"/>
</dbReference>
<comment type="subcellular location">
    <subcellularLocation>
        <location evidence="1">Secreted</location>
    </subcellularLocation>
</comment>
<dbReference type="EMBL" id="JAIWYP010000016">
    <property type="protein sequence ID" value="KAH3697159.1"/>
    <property type="molecule type" value="Genomic_DNA"/>
</dbReference>
<dbReference type="PIRSF" id="PIRSF000865">
    <property type="entry name" value="Lipoprotein_lipase_LIPH"/>
    <property type="match status" value="1"/>
</dbReference>
<feature type="non-terminal residue" evidence="9">
    <location>
        <position position="491"/>
    </location>
</feature>
<keyword evidence="4" id="KW-1015">Disulfide bond</keyword>
<comment type="caution">
    <text evidence="9">The sequence shown here is derived from an EMBL/GenBank/DDBJ whole genome shotgun (WGS) entry which is preliminary data.</text>
</comment>
<dbReference type="PRINTS" id="PR00821">
    <property type="entry name" value="TAGLIPASE"/>
</dbReference>
<dbReference type="PANTHER" id="PTHR11610">
    <property type="entry name" value="LIPASE"/>
    <property type="match status" value="1"/>
</dbReference>
<evidence type="ECO:0000313" key="9">
    <source>
        <dbReference type="EMBL" id="KAH3697159.1"/>
    </source>
</evidence>
<feature type="binding site" evidence="6">
    <location>
        <position position="208"/>
    </location>
    <ligand>
        <name>Ca(2+)</name>
        <dbReference type="ChEBI" id="CHEBI:29108"/>
    </ligand>
</feature>
<reference evidence="9" key="1">
    <citation type="journal article" date="2019" name="bioRxiv">
        <title>The Genome of the Zebra Mussel, Dreissena polymorpha: A Resource for Invasive Species Research.</title>
        <authorList>
            <person name="McCartney M.A."/>
            <person name="Auch B."/>
            <person name="Kono T."/>
            <person name="Mallez S."/>
            <person name="Zhang Y."/>
            <person name="Obille A."/>
            <person name="Becker A."/>
            <person name="Abrahante J.E."/>
            <person name="Garbe J."/>
            <person name="Badalamenti J.P."/>
            <person name="Herman A."/>
            <person name="Mangelson H."/>
            <person name="Liachko I."/>
            <person name="Sullivan S."/>
            <person name="Sone E.D."/>
            <person name="Koren S."/>
            <person name="Silverstein K.A.T."/>
            <person name="Beckman K.B."/>
            <person name="Gohl D.M."/>
        </authorList>
    </citation>
    <scope>NUCLEOTIDE SEQUENCE</scope>
    <source>
        <strain evidence="9">Duluth1</strain>
        <tissue evidence="9">Whole animal</tissue>
    </source>
</reference>
<comment type="similarity">
    <text evidence="2 7">Belongs to the AB hydrolase superfamily. Lipase family.</text>
</comment>
<gene>
    <name evidence="9" type="ORF">DPMN_084648</name>
</gene>
<dbReference type="InterPro" id="IPR000734">
    <property type="entry name" value="TAG_lipase"/>
</dbReference>
<evidence type="ECO:0000256" key="4">
    <source>
        <dbReference type="ARBA" id="ARBA00023157"/>
    </source>
</evidence>
<feature type="binding site" evidence="6">
    <location>
        <position position="205"/>
    </location>
    <ligand>
        <name>Ca(2+)</name>
        <dbReference type="ChEBI" id="CHEBI:29108"/>
    </ligand>
</feature>
<dbReference type="GO" id="GO:0046872">
    <property type="term" value="F:metal ion binding"/>
    <property type="evidence" value="ECO:0007669"/>
    <property type="project" value="UniProtKB-KW"/>
</dbReference>
<keyword evidence="6" id="KW-0479">Metal-binding</keyword>
<dbReference type="InterPro" id="IPR029058">
    <property type="entry name" value="AB_hydrolase_fold"/>
</dbReference>
<sequence length="491" mass="53701">LGCCLGVVRSVPLPRVCYGELGCFDSQPPFNNTEGVLPQSPEEIQTTFRLFTSTCSPVPRVLHQNYTNSMSACDFNPSVPMKVIIHGFLQHGQVDWIGEMTRALMAKEPMSVITVDWGTGAGFPYSRAAANTRVVGSQLGALLKALHEKLGLHMDNVHIIGHSLGAHIAGYVSQLCDACRNVGRITGLDPAQPAFKDTPSVVHLDKQDAQFVDVIHTDGSEFNYVSGYGWIQEVGHVDFYPNGGMDQPGCPTESVGGFVSAAYKEGLNGAEDELSCSHSRAIFLFTESILSTCAFYGHPCSSLEALDMNAASCLRCPLGVCPRMGYHADKTPKARGKYFLRTRGTTPYCGQSQHLTIEFGNMPSTSGVVTVEMVGRDQKTDSVSFNSDTYNPFQSGERRDVYTVDREILDDVTAVRVTYVRPTSYRWWWSSGNATPYSVSISMVTVTTADDGRSVHFCGDHRRISNGNTIRLDRLTTDPNQCLYAPILSGQ</sequence>
<evidence type="ECO:0000256" key="6">
    <source>
        <dbReference type="PIRSR" id="PIRSR000865-2"/>
    </source>
</evidence>
<proteinExistence type="inferred from homology"/>
<evidence type="ECO:0000256" key="7">
    <source>
        <dbReference type="RuleBase" id="RU004262"/>
    </source>
</evidence>
<dbReference type="CDD" id="cd00707">
    <property type="entry name" value="Pancreat_lipase_like"/>
    <property type="match status" value="1"/>
</dbReference>
<keyword evidence="6" id="KW-0106">Calcium</keyword>
<keyword evidence="3" id="KW-0964">Secreted</keyword>
<dbReference type="Pfam" id="PF00151">
    <property type="entry name" value="Lipase"/>
    <property type="match status" value="1"/>
</dbReference>
<keyword evidence="10" id="KW-1185">Reference proteome</keyword>
<dbReference type="GO" id="GO:0004806">
    <property type="term" value="F:triacylglycerol lipase activity"/>
    <property type="evidence" value="ECO:0007669"/>
    <property type="project" value="InterPro"/>
</dbReference>
<dbReference type="InterPro" id="IPR016272">
    <property type="entry name" value="Lipase_LIPH"/>
</dbReference>
<reference evidence="9" key="2">
    <citation type="submission" date="2020-11" db="EMBL/GenBank/DDBJ databases">
        <authorList>
            <person name="McCartney M.A."/>
            <person name="Auch B."/>
            <person name="Kono T."/>
            <person name="Mallez S."/>
            <person name="Becker A."/>
            <person name="Gohl D.M."/>
            <person name="Silverstein K.A.T."/>
            <person name="Koren S."/>
            <person name="Bechman K.B."/>
            <person name="Herman A."/>
            <person name="Abrahante J.E."/>
            <person name="Garbe J."/>
        </authorList>
    </citation>
    <scope>NUCLEOTIDE SEQUENCE</scope>
    <source>
        <strain evidence="9">Duluth1</strain>
        <tissue evidence="9">Whole animal</tissue>
    </source>
</reference>
<dbReference type="Proteomes" id="UP000828390">
    <property type="component" value="Unassembled WGS sequence"/>
</dbReference>
<dbReference type="InterPro" id="IPR033906">
    <property type="entry name" value="Lipase_N"/>
</dbReference>
<evidence type="ECO:0000259" key="8">
    <source>
        <dbReference type="Pfam" id="PF00151"/>
    </source>
</evidence>
<accession>A0A9D3YF90</accession>
<evidence type="ECO:0000256" key="5">
    <source>
        <dbReference type="PIRSR" id="PIRSR000865-1"/>
    </source>
</evidence>
<dbReference type="InterPro" id="IPR002331">
    <property type="entry name" value="Lipase_panc"/>
</dbReference>
<evidence type="ECO:0000256" key="3">
    <source>
        <dbReference type="ARBA" id="ARBA00022525"/>
    </source>
</evidence>
<organism evidence="9 10">
    <name type="scientific">Dreissena polymorpha</name>
    <name type="common">Zebra mussel</name>
    <name type="synonym">Mytilus polymorpha</name>
    <dbReference type="NCBI Taxonomy" id="45954"/>
    <lineage>
        <taxon>Eukaryota</taxon>
        <taxon>Metazoa</taxon>
        <taxon>Spiralia</taxon>
        <taxon>Lophotrochozoa</taxon>
        <taxon>Mollusca</taxon>
        <taxon>Bivalvia</taxon>
        <taxon>Autobranchia</taxon>
        <taxon>Heteroconchia</taxon>
        <taxon>Euheterodonta</taxon>
        <taxon>Imparidentia</taxon>
        <taxon>Neoheterodontei</taxon>
        <taxon>Myida</taxon>
        <taxon>Dreissenoidea</taxon>
        <taxon>Dreissenidae</taxon>
        <taxon>Dreissena</taxon>
    </lineage>
</organism>
<dbReference type="InterPro" id="IPR013818">
    <property type="entry name" value="Lipase"/>
</dbReference>
<dbReference type="PRINTS" id="PR00823">
    <property type="entry name" value="PANCLIPASE"/>
</dbReference>
<feature type="active site" description="Nucleophile" evidence="5">
    <location>
        <position position="163"/>
    </location>
</feature>
<dbReference type="Gene3D" id="2.60.60.20">
    <property type="entry name" value="PLAT/LH2 domain"/>
    <property type="match status" value="1"/>
</dbReference>
<evidence type="ECO:0000313" key="10">
    <source>
        <dbReference type="Proteomes" id="UP000828390"/>
    </source>
</evidence>
<name>A0A9D3YF90_DREPO</name>
<dbReference type="Gene3D" id="3.40.50.1820">
    <property type="entry name" value="alpha/beta hydrolase"/>
    <property type="match status" value="1"/>
</dbReference>
<feature type="active site" description="Charge relay system" evidence="5">
    <location>
        <position position="189"/>
    </location>
</feature>
<evidence type="ECO:0000256" key="2">
    <source>
        <dbReference type="ARBA" id="ARBA00010701"/>
    </source>
</evidence>
<feature type="active site" description="Charge relay system" evidence="5">
    <location>
        <position position="278"/>
    </location>
</feature>
<dbReference type="GO" id="GO:0016042">
    <property type="term" value="P:lipid catabolic process"/>
    <property type="evidence" value="ECO:0007669"/>
    <property type="project" value="TreeGrafter"/>
</dbReference>
<evidence type="ECO:0000256" key="1">
    <source>
        <dbReference type="ARBA" id="ARBA00004613"/>
    </source>
</evidence>
<dbReference type="AlphaFoldDB" id="A0A9D3YF90"/>
<feature type="domain" description="Lipase" evidence="8">
    <location>
        <begin position="16"/>
        <end position="348"/>
    </location>
</feature>
<protein>
    <recommendedName>
        <fullName evidence="8">Lipase domain-containing protein</fullName>
    </recommendedName>
</protein>
<dbReference type="SUPFAM" id="SSF53474">
    <property type="entry name" value="alpha/beta-Hydrolases"/>
    <property type="match status" value="1"/>
</dbReference>